<dbReference type="Proteomes" id="UP001275867">
    <property type="component" value="Unassembled WGS sequence"/>
</dbReference>
<dbReference type="Pfam" id="PF16593">
    <property type="entry name" value="Cas9-BH"/>
    <property type="match status" value="1"/>
</dbReference>
<keyword evidence="17" id="KW-1185">Reference proteome</keyword>
<keyword evidence="5 13" id="KW-0255">Endonuclease</keyword>
<comment type="cofactor">
    <cofactor evidence="1">
        <name>Mg(2+)</name>
        <dbReference type="ChEBI" id="CHEBI:18420"/>
    </cofactor>
</comment>
<evidence type="ECO:0000256" key="9">
    <source>
        <dbReference type="ARBA" id="ARBA00023118"/>
    </source>
</evidence>
<evidence type="ECO:0000256" key="7">
    <source>
        <dbReference type="ARBA" id="ARBA00022842"/>
    </source>
</evidence>
<dbReference type="GO" id="GO:0003723">
    <property type="term" value="F:RNA binding"/>
    <property type="evidence" value="ECO:0007669"/>
    <property type="project" value="UniProtKB-UniRule"/>
</dbReference>
<dbReference type="InterPro" id="IPR032239">
    <property type="entry name" value="Cas9-BH"/>
</dbReference>
<dbReference type="Proteomes" id="UP000077280">
    <property type="component" value="Unassembled WGS sequence"/>
</dbReference>
<evidence type="ECO:0000256" key="3">
    <source>
        <dbReference type="ARBA" id="ARBA00022722"/>
    </source>
</evidence>
<dbReference type="Pfam" id="PF13395">
    <property type="entry name" value="HNH_4"/>
    <property type="match status" value="1"/>
</dbReference>
<evidence type="ECO:0000256" key="11">
    <source>
        <dbReference type="ARBA" id="ARBA00023211"/>
    </source>
</evidence>
<keyword evidence="11" id="KW-0464">Manganese</keyword>
<comment type="subunit">
    <text evidence="12 13">Monomer. Binds crRNA and tracrRNA.</text>
</comment>
<dbReference type="Pfam" id="PF22702">
    <property type="entry name" value="Cas9_RuvC"/>
    <property type="match status" value="1"/>
</dbReference>
<sequence>MENKKYSIGLDIGTSSIGFAVVDENNRVMRVKGKNAIGVRLFSEGQPAADRRSFRTTRRRLSRRRWRLRLLREIFEPYINPVDEAFFMRLKESNLSPKDANKHYSGDILFNNQTDQDFYEKYPTIYHLRHALMTEHRKFDVREIYLAIHHIVKFRGHFLNAASASNFTVGKLNLEGKFDALNEIYQRVLTDDPFALRTDNLDHIKEILIDNKRSQADRQRTLTGDVYQSSEEKEIEKRNKAIATEILKAAVGNKAKLNVITNVEVDKEAAKDWSLTFDSETIDDELAKVDGQMTDDGREIIEILRSLYSGITLAAIVPENHTLSQSMVEKYNSHKAHLKLLKDLINNMTDTKKAKNLRAAYDGYIDGVKGKVLTRDDFYKQIQGNLDDSAEAQKIQDVMDQDEFMPKQRTKANGSIPHQLQQQELDQIVENQKEYYPWLAEENPNETRRGVAKYKLDELVTFRVPYYVGPMITAEDQEKQSGASFAWMKRKEPGNITPWNFDQKVDRMASANQFIKRMTTTDTYLLGEDVLPAQSLLYQRFEVLNELNKIRIDRKPISIELKQQIFNDLFKKFKNVTIKHLQEYLVATGGYDKRPRIDGLADEKRFNSGLSAYHDLHGILGAEVVDANDKQDDLEKIIEWSTIFEDKKIYRAKLDELTWLTDSQKEKLATKRYQGWGRLSKKLLSGLRNSDHRSILDILWITNENFMQIQADPDFAELVKNANQGMLGKNNSQDVINDLYTSPQNKKAIRQILLVVHDIQNAMHGQAPAKIHVEFARGEERNPRRSIQRQHQIEAAYDKVTSDLLVDAGVRQELKDAINDKRDFKDRLFLYFMQGGRDIYNGEPINIDRLSSYDIDHILPQAFVKDDSLNNRVLTDAEGNRRKSDAVPSELFGAKMRSTWELMREQGLISKAKYRNLTMNPENINAHTENGFINRQLVETRQVIKLAVNILADEYTEDTQIVSVKADLSHQMREDFELLKNRDVNDYHHAFDAYLAAFIGNYLLERYPKLQSYFVYGDFKKFSQKDTKMRRFNFIYDLKHSDQIADKNGKKIWHKTNDLDYIRHLFAYKKILISHEVSERRGALYNQTVYKASDDKASGQGSKKLIPIKANKPTEIYGGYTGKTLAYMAIVKVIKGKKIAYKVVGVPTSALVQLAGIEHGSQEELNRLYDVLKPQFTQLKKNNKTGEISETVSKFEIVIPRVKYQQLVEDDDKLFMIGSDTYPYNAQQLVLSEGALKVINNVYRKGENSDKQESYKLDDVYDEIIIAMKKYFPLYDNRGFREKVAEGKSTFENLPISNEFKNGKLTKIGKKEVINRMLQGLHANATMTDLKILGIKSPFGFMQQPTGIALSENAQLIYQSPTDLFERRVQLNKIK</sequence>
<keyword evidence="10 13" id="KW-0238">DNA-binding</keyword>
<evidence type="ECO:0000313" key="15">
    <source>
        <dbReference type="EMBL" id="MDV7694135.1"/>
    </source>
</evidence>
<comment type="domain">
    <text evidence="13">Has 2 endonuclease domains. The discontinuous RuvC-like domain cleaves the target DNA noncomplementary to crRNA while the HNH nuclease domain cleaves the target DNA complementary to crRNA.</text>
</comment>
<evidence type="ECO:0000256" key="5">
    <source>
        <dbReference type="ARBA" id="ARBA00022759"/>
    </source>
</evidence>
<dbReference type="GO" id="GO:0003677">
    <property type="term" value="F:DNA binding"/>
    <property type="evidence" value="ECO:0007669"/>
    <property type="project" value="UniProtKB-UniRule"/>
</dbReference>
<evidence type="ECO:0000256" key="4">
    <source>
        <dbReference type="ARBA" id="ARBA00022723"/>
    </source>
</evidence>
<keyword evidence="4" id="KW-0479">Metal-binding</keyword>
<evidence type="ECO:0000256" key="10">
    <source>
        <dbReference type="ARBA" id="ARBA00023125"/>
    </source>
</evidence>
<dbReference type="GO" id="GO:0051607">
    <property type="term" value="P:defense response to virus"/>
    <property type="evidence" value="ECO:0007669"/>
    <property type="project" value="UniProtKB-UniRule"/>
</dbReference>
<evidence type="ECO:0000256" key="2">
    <source>
        <dbReference type="ARBA" id="ARBA00005244"/>
    </source>
</evidence>
<evidence type="ECO:0000256" key="1">
    <source>
        <dbReference type="ARBA" id="ARBA00001946"/>
    </source>
</evidence>
<dbReference type="HAMAP" id="MF_01480">
    <property type="entry name" value="Cas9"/>
    <property type="match status" value="1"/>
</dbReference>
<dbReference type="InterPro" id="IPR036397">
    <property type="entry name" value="RNaseH_sf"/>
</dbReference>
<dbReference type="GO" id="GO:0016787">
    <property type="term" value="F:hydrolase activity"/>
    <property type="evidence" value="ECO:0007669"/>
    <property type="project" value="UniProtKB-KW"/>
</dbReference>
<dbReference type="EMBL" id="WERX01000011">
    <property type="protein sequence ID" value="MDV7694135.1"/>
    <property type="molecule type" value="Genomic_DNA"/>
</dbReference>
<dbReference type="Pfam" id="PF16595">
    <property type="entry name" value="Cas9_PI"/>
    <property type="match status" value="1"/>
</dbReference>
<reference evidence="16 17" key="1">
    <citation type="submission" date="2016-05" db="EMBL/GenBank/DDBJ databases">
        <title>Draft genome sequence of Pediococcus parvulus 2.6, a probiotic beta-glucan producer strain.</title>
        <authorList>
            <person name="Mohedano M.L."/>
            <person name="Perez-Ramos A."/>
            <person name="Duenas M.T."/>
            <person name="Lamontanara A."/>
            <person name="Orru L."/>
            <person name="Spano G."/>
            <person name="Capozzi V."/>
            <person name="Lopez P."/>
        </authorList>
    </citation>
    <scope>NUCLEOTIDE SEQUENCE [LARGE SCALE GENOMIC DNA]</scope>
    <source>
        <strain evidence="16 17">2.6</strain>
    </source>
</reference>
<comment type="caution">
    <text evidence="13">Lacks conserved residue(s) required for the propagation of feature annotation.</text>
</comment>
<dbReference type="InterPro" id="IPR028629">
    <property type="entry name" value="Cas9"/>
</dbReference>
<evidence type="ECO:0000256" key="12">
    <source>
        <dbReference type="ARBA" id="ARBA00046380"/>
    </source>
</evidence>
<dbReference type="GO" id="GO:0043571">
    <property type="term" value="P:maintenance of CRISPR repeat elements"/>
    <property type="evidence" value="ECO:0007669"/>
    <property type="project" value="UniProtKB-UniRule"/>
</dbReference>
<evidence type="ECO:0000256" key="8">
    <source>
        <dbReference type="ARBA" id="ARBA00022884"/>
    </source>
</evidence>
<evidence type="ECO:0000256" key="6">
    <source>
        <dbReference type="ARBA" id="ARBA00022801"/>
    </source>
</evidence>
<gene>
    <name evidence="13 15" type="primary">cas9</name>
    <name evidence="16" type="ORF">A7K95_03690</name>
    <name evidence="15" type="ORF">GA842_04385</name>
</gene>
<keyword evidence="3 13" id="KW-0540">Nuclease</keyword>
<feature type="active site" description="Proton acceptor for HNH nuclease domain" evidence="13">
    <location>
        <position position="857"/>
    </location>
</feature>
<keyword evidence="8 13" id="KW-0694">RNA-binding</keyword>
<keyword evidence="6 13" id="KW-0378">Hydrolase</keyword>
<dbReference type="Gene3D" id="3.30.420.10">
    <property type="entry name" value="Ribonuclease H-like superfamily/Ribonuclease H"/>
    <property type="match status" value="1"/>
</dbReference>
<dbReference type="PROSITE" id="PS51749">
    <property type="entry name" value="HNH_CAS9"/>
    <property type="match status" value="1"/>
</dbReference>
<dbReference type="InterPro" id="IPR033114">
    <property type="entry name" value="HNH_CAS9"/>
</dbReference>
<evidence type="ECO:0000313" key="17">
    <source>
        <dbReference type="Proteomes" id="UP000077280"/>
    </source>
</evidence>
<keyword evidence="9 13" id="KW-0051">Antiviral defense</keyword>
<reference evidence="15" key="2">
    <citation type="submission" date="2019-10" db="EMBL/GenBank/DDBJ databases">
        <title>Malate fermentation in French cider.</title>
        <authorList>
            <person name="Cousin F.J."/>
            <person name="Medina Fernandez S."/>
            <person name="Misery B."/>
            <person name="Laplace J.-M."/>
            <person name="Cretenet M."/>
        </authorList>
    </citation>
    <scope>NUCLEOTIDE SEQUENCE</scope>
    <source>
        <strain evidence="15">UCMA15901</strain>
    </source>
</reference>
<keyword evidence="7" id="KW-0460">Magnesium</keyword>
<name>A0AAP5TAS5_9LACO</name>
<proteinExistence type="inferred from homology"/>
<dbReference type="InterPro" id="IPR032237">
    <property type="entry name" value="Cas9_PI"/>
</dbReference>
<dbReference type="GO" id="GO:0046872">
    <property type="term" value="F:metal ion binding"/>
    <property type="evidence" value="ECO:0007669"/>
    <property type="project" value="UniProtKB-UniRule"/>
</dbReference>
<comment type="function">
    <text evidence="13">CRISPR (clustered regularly interspaced short palindromic repeat) is an adaptive immune system that provides protection against mobile genetic elements (viruses, transposable elements and conjugative plasmids). CRISPR clusters contain spacers, sequences complementary to antecedent mobile elements, and target invading nucleic acids. CRISPR clusters are transcribed and processed into CRISPR RNA (crRNA). In type II CRISPR systems correct processing of pre-crRNA requires a trans-encoded small RNA (tracrRNA), endogenous ribonuclease 3 (rnc) and this protein. The tracrRNA serves as a guide for ribonuclease 3-aided processing of pre-crRNA. Subsequently Cas9/crRNA/tracrRNA endonucleolytically cleaves linear or circular dsDNA target complementary to the spacer; Cas9 is inactive in the absence of the 2 guide RNAs (gRNA). Cas9 recognizes the protospacer adjacent motif (PAM) in the CRISPR repeat sequences to help distinguish self versus nonself, as targets within the bacterial CRISPR locus do not have PAMs. PAM recognition is also required for catalytic activity.</text>
</comment>
<dbReference type="InterPro" id="IPR055228">
    <property type="entry name" value="Cas9_RuvC"/>
</dbReference>
<dbReference type="RefSeq" id="WP_068805288.1">
    <property type="nucleotide sequence ID" value="NZ_LXND01000024.1"/>
</dbReference>
<comment type="similarity">
    <text evidence="13">Belongs to the CRISPR-associated Cas9 family.</text>
</comment>
<dbReference type="Pfam" id="PF16592">
    <property type="entry name" value="Cas9_REC"/>
    <property type="match status" value="1"/>
</dbReference>
<feature type="active site" description="For RuvC-like nuclease domain" evidence="13">
    <location>
        <position position="11"/>
    </location>
</feature>
<dbReference type="InterPro" id="IPR003615">
    <property type="entry name" value="HNH_nuc"/>
</dbReference>
<organism evidence="15 18">
    <name type="scientific">Pediococcus parvulus</name>
    <dbReference type="NCBI Taxonomy" id="54062"/>
    <lineage>
        <taxon>Bacteria</taxon>
        <taxon>Bacillati</taxon>
        <taxon>Bacillota</taxon>
        <taxon>Bacilli</taxon>
        <taxon>Lactobacillales</taxon>
        <taxon>Lactobacillaceae</taxon>
        <taxon>Pediococcus</taxon>
    </lineage>
</organism>
<feature type="domain" description="HNH Cas9-type" evidence="14">
    <location>
        <begin position="779"/>
        <end position="937"/>
    </location>
</feature>
<evidence type="ECO:0000313" key="18">
    <source>
        <dbReference type="Proteomes" id="UP001275867"/>
    </source>
</evidence>
<evidence type="ECO:0000313" key="16">
    <source>
        <dbReference type="EMBL" id="OAD64682.1"/>
    </source>
</evidence>
<evidence type="ECO:0000256" key="13">
    <source>
        <dbReference type="HAMAP-Rule" id="MF_01480"/>
    </source>
</evidence>
<evidence type="ECO:0000259" key="14">
    <source>
        <dbReference type="PROSITE" id="PS51749"/>
    </source>
</evidence>
<dbReference type="EC" id="3.1.-.-" evidence="13"/>
<comment type="caution">
    <text evidence="15">The sequence shown here is derived from an EMBL/GenBank/DDBJ whole genome shotgun (WGS) entry which is preliminary data.</text>
</comment>
<dbReference type="EMBL" id="LXND01000024">
    <property type="protein sequence ID" value="OAD64682.1"/>
    <property type="molecule type" value="Genomic_DNA"/>
</dbReference>
<dbReference type="NCBIfam" id="TIGR01865">
    <property type="entry name" value="cas_Csn1"/>
    <property type="match status" value="1"/>
</dbReference>
<dbReference type="GO" id="GO:0004519">
    <property type="term" value="F:endonuclease activity"/>
    <property type="evidence" value="ECO:0007669"/>
    <property type="project" value="UniProtKB-UniRule"/>
</dbReference>
<protein>
    <recommendedName>
        <fullName evidence="13">CRISPR-associated endonuclease Cas9</fullName>
        <ecNumber evidence="13">3.1.-.-</ecNumber>
    </recommendedName>
</protein>
<comment type="similarity">
    <text evidence="2">Belongs to the CRISPR-associated protein Cas9 family. Subtype II-A subfamily.</text>
</comment>
<dbReference type="InterPro" id="IPR032240">
    <property type="entry name" value="Cas9_REC"/>
</dbReference>
<accession>A0AAP5TAS5</accession>